<comment type="similarity">
    <text evidence="2 8">Belongs to the alpha/beta interferon family.</text>
</comment>
<dbReference type="GO" id="GO:0005125">
    <property type="term" value="F:cytokine activity"/>
    <property type="evidence" value="ECO:0007669"/>
    <property type="project" value="UniProtKB-KW"/>
</dbReference>
<evidence type="ECO:0000256" key="8">
    <source>
        <dbReference type="RuleBase" id="RU000436"/>
    </source>
</evidence>
<dbReference type="Pfam" id="PF00143">
    <property type="entry name" value="Interferon"/>
    <property type="match status" value="1"/>
</dbReference>
<dbReference type="GO" id="GO:0005615">
    <property type="term" value="C:extracellular space"/>
    <property type="evidence" value="ECO:0007669"/>
    <property type="project" value="UniProtKB-KW"/>
</dbReference>
<proteinExistence type="inferred from homology"/>
<evidence type="ECO:0000256" key="2">
    <source>
        <dbReference type="ARBA" id="ARBA00011033"/>
    </source>
</evidence>
<comment type="subcellular location">
    <subcellularLocation>
        <location evidence="1">Secreted</location>
    </subcellularLocation>
</comment>
<dbReference type="GO" id="GO:0043330">
    <property type="term" value="P:response to exogenous dsRNA"/>
    <property type="evidence" value="ECO:0007669"/>
    <property type="project" value="TreeGrafter"/>
</dbReference>
<evidence type="ECO:0000256" key="7">
    <source>
        <dbReference type="ARBA" id="ARBA00023157"/>
    </source>
</evidence>
<dbReference type="PANTHER" id="PTHR11691:SF73">
    <property type="entry name" value="INTERFERON BETA"/>
    <property type="match status" value="1"/>
</dbReference>
<evidence type="ECO:0000256" key="1">
    <source>
        <dbReference type="ARBA" id="ARBA00004613"/>
    </source>
</evidence>
<dbReference type="Ensembl" id="ENSAOCT00000073868.1">
    <property type="protein sequence ID" value="ENSAOCP00000079341.1"/>
    <property type="gene ID" value="ENSAOCG00000022977.2"/>
</dbReference>
<keyword evidence="4" id="KW-0964">Secreted</keyword>
<dbReference type="PANTHER" id="PTHR11691">
    <property type="entry name" value="TYPE I INTERFERON"/>
    <property type="match status" value="1"/>
</dbReference>
<evidence type="ECO:0000256" key="4">
    <source>
        <dbReference type="ARBA" id="ARBA00022525"/>
    </source>
</evidence>
<dbReference type="InterPro" id="IPR000471">
    <property type="entry name" value="Interferon_alpha/beta/delta"/>
</dbReference>
<dbReference type="Gene3D" id="1.20.1250.10">
    <property type="match status" value="1"/>
</dbReference>
<dbReference type="AlphaFoldDB" id="A0AAQ6AQY2"/>
<keyword evidence="10" id="KW-1185">Reference proteome</keyword>
<keyword evidence="3 8" id="KW-0202">Cytokine</keyword>
<dbReference type="GeneTree" id="ENSGT00510000050089"/>
<keyword evidence="6 8" id="KW-0051">Antiviral defense</keyword>
<organism evidence="9 10">
    <name type="scientific">Amphiprion ocellaris</name>
    <name type="common">Clown anemonefish</name>
    <dbReference type="NCBI Taxonomy" id="80972"/>
    <lineage>
        <taxon>Eukaryota</taxon>
        <taxon>Metazoa</taxon>
        <taxon>Chordata</taxon>
        <taxon>Craniata</taxon>
        <taxon>Vertebrata</taxon>
        <taxon>Euteleostomi</taxon>
        <taxon>Actinopterygii</taxon>
        <taxon>Neopterygii</taxon>
        <taxon>Teleostei</taxon>
        <taxon>Neoteleostei</taxon>
        <taxon>Acanthomorphata</taxon>
        <taxon>Ovalentaria</taxon>
        <taxon>Pomacentridae</taxon>
        <taxon>Amphiprion</taxon>
    </lineage>
</organism>
<name>A0AAQ6AQY2_AMPOC</name>
<protein>
    <recommendedName>
        <fullName evidence="11">Interferon</fullName>
    </recommendedName>
</protein>
<evidence type="ECO:0000313" key="9">
    <source>
        <dbReference type="Ensembl" id="ENSAOCP00000079341.1"/>
    </source>
</evidence>
<keyword evidence="5" id="KW-0732">Signal</keyword>
<keyword evidence="7" id="KW-1015">Disulfide bond</keyword>
<evidence type="ECO:0000313" key="10">
    <source>
        <dbReference type="Proteomes" id="UP001501940"/>
    </source>
</evidence>
<dbReference type="SMART" id="SM00076">
    <property type="entry name" value="IFabd"/>
    <property type="match status" value="1"/>
</dbReference>
<reference evidence="9" key="3">
    <citation type="submission" date="2025-09" db="UniProtKB">
        <authorList>
            <consortium name="Ensembl"/>
        </authorList>
    </citation>
    <scope>IDENTIFICATION</scope>
</reference>
<dbReference type="InterPro" id="IPR009079">
    <property type="entry name" value="4_helix_cytokine-like_core"/>
</dbReference>
<dbReference type="GO" id="GO:0005126">
    <property type="term" value="F:cytokine receptor binding"/>
    <property type="evidence" value="ECO:0007669"/>
    <property type="project" value="InterPro"/>
</dbReference>
<evidence type="ECO:0000256" key="6">
    <source>
        <dbReference type="ARBA" id="ARBA00023118"/>
    </source>
</evidence>
<dbReference type="SUPFAM" id="SSF47266">
    <property type="entry name" value="4-helical cytokines"/>
    <property type="match status" value="1"/>
</dbReference>
<sequence>MRCCRSAPSEHQDTSDHSLIYTKEISNFLKMLNRIFFALLFVSLYSSGSSLNCRWMQDKFKEHNEQMLDLLDTMANNSTNATEDSEGENTVAFPHKLYSHASSASATDKLAFVVQILEETAALFEEDHSAAPWEDSTVDAFLIVLNRQADELSSCIGSHKKNTKLHMYFKRLSGHILKKMGHSAEAWEMIRTEIEFHVMRAHQLALSPRTAN</sequence>
<evidence type="ECO:0000256" key="3">
    <source>
        <dbReference type="ARBA" id="ARBA00022514"/>
    </source>
</evidence>
<evidence type="ECO:0000256" key="5">
    <source>
        <dbReference type="ARBA" id="ARBA00022729"/>
    </source>
</evidence>
<dbReference type="GO" id="GO:0051607">
    <property type="term" value="P:defense response to virus"/>
    <property type="evidence" value="ECO:0007669"/>
    <property type="project" value="UniProtKB-KW"/>
</dbReference>
<reference evidence="9" key="2">
    <citation type="submission" date="2025-08" db="UniProtKB">
        <authorList>
            <consortium name="Ensembl"/>
        </authorList>
    </citation>
    <scope>IDENTIFICATION</scope>
</reference>
<dbReference type="GO" id="GO:0006955">
    <property type="term" value="P:immune response"/>
    <property type="evidence" value="ECO:0007669"/>
    <property type="project" value="UniProtKB-ARBA"/>
</dbReference>
<reference evidence="9 10" key="1">
    <citation type="submission" date="2022-01" db="EMBL/GenBank/DDBJ databases">
        <title>A chromosome-scale genome assembly of the false clownfish, Amphiprion ocellaris.</title>
        <authorList>
            <person name="Ryu T."/>
        </authorList>
    </citation>
    <scope>NUCLEOTIDE SEQUENCE [LARGE SCALE GENOMIC DNA]</scope>
</reference>
<dbReference type="Proteomes" id="UP001501940">
    <property type="component" value="Chromosome 18"/>
</dbReference>
<evidence type="ECO:0008006" key="11">
    <source>
        <dbReference type="Google" id="ProtNLM"/>
    </source>
</evidence>
<accession>A0AAQ6AQY2</accession>